<feature type="binding site" evidence="9">
    <location>
        <position position="46"/>
    </location>
    <ligand>
        <name>Ca(2+)</name>
        <dbReference type="ChEBI" id="CHEBI:29108"/>
        <label>1</label>
    </ligand>
</feature>
<dbReference type="InterPro" id="IPR002016">
    <property type="entry name" value="Haem_peroxidase"/>
</dbReference>
<evidence type="ECO:0000256" key="10">
    <source>
        <dbReference type="PIRSR" id="PIRSR600823-5"/>
    </source>
</evidence>
<feature type="signal peptide" evidence="12">
    <location>
        <begin position="1"/>
        <end position="19"/>
    </location>
</feature>
<comment type="catalytic activity">
    <reaction evidence="1">
        <text>2 a phenolic donor + H2O2 = 2 a phenolic radical donor + 2 H2O</text>
        <dbReference type="Rhea" id="RHEA:56136"/>
        <dbReference type="ChEBI" id="CHEBI:15377"/>
        <dbReference type="ChEBI" id="CHEBI:16240"/>
        <dbReference type="ChEBI" id="CHEBI:139520"/>
        <dbReference type="ChEBI" id="CHEBI:139521"/>
        <dbReference type="EC" id="1.11.1.7"/>
    </reaction>
</comment>
<dbReference type="GO" id="GO:0006979">
    <property type="term" value="P:response to oxidative stress"/>
    <property type="evidence" value="ECO:0007669"/>
    <property type="project" value="InterPro"/>
</dbReference>
<dbReference type="Gene3D" id="1.10.520.10">
    <property type="match status" value="1"/>
</dbReference>
<keyword evidence="6" id="KW-0560">Oxidoreductase</keyword>
<evidence type="ECO:0000256" key="11">
    <source>
        <dbReference type="SAM" id="MobiDB-lite"/>
    </source>
</evidence>
<feature type="binding site" evidence="9">
    <location>
        <position position="42"/>
    </location>
    <ligand>
        <name>Ca(2+)</name>
        <dbReference type="ChEBI" id="CHEBI:29108"/>
        <label>1</label>
    </ligand>
</feature>
<evidence type="ECO:0000259" key="13">
    <source>
        <dbReference type="PROSITE" id="PS50873"/>
    </source>
</evidence>
<evidence type="ECO:0000256" key="5">
    <source>
        <dbReference type="ARBA" id="ARBA00022723"/>
    </source>
</evidence>
<sequence length="271" mass="29178">MSNILHSVCVLLCITLSQAAPLEVGFYSNTCPNAESIVESVGCDGSILIDNGADDLERFAAGHLGLGGFGEIESQCPGIVSCADIVAMAARDAIALAGGPVYEVETGRRDRRVSNLNLANDMPDVDDSIDTLISKFVTKGLSPQDLVLLSGAHTIGTTACFFMPRRLYGFNSTSDSDPRISPQFLPELRRMCPKNGDTGARISLDPVTPGRFDSQVMDNIKTGFRRTDLRCATVRRQPDQRGGGFLRRRVSVRRSGSPPPHPTPFATPPIK</sequence>
<evidence type="ECO:0000256" key="6">
    <source>
        <dbReference type="ARBA" id="ARBA00023002"/>
    </source>
</evidence>
<keyword evidence="10" id="KW-1015">Disulfide bond</keyword>
<evidence type="ECO:0000313" key="14">
    <source>
        <dbReference type="EMBL" id="KAG6432562.1"/>
    </source>
</evidence>
<gene>
    <name evidence="14" type="ORF">SASPL_104142</name>
</gene>
<feature type="compositionally biased region" description="Pro residues" evidence="11">
    <location>
        <begin position="257"/>
        <end position="271"/>
    </location>
</feature>
<keyword evidence="4" id="KW-0349">Heme</keyword>
<dbReference type="GO" id="GO:0046872">
    <property type="term" value="F:metal ion binding"/>
    <property type="evidence" value="ECO:0007669"/>
    <property type="project" value="UniProtKB-KW"/>
</dbReference>
<evidence type="ECO:0000256" key="2">
    <source>
        <dbReference type="ARBA" id="ARBA00006873"/>
    </source>
</evidence>
<dbReference type="InterPro" id="IPR010255">
    <property type="entry name" value="Haem_peroxidase_sf"/>
</dbReference>
<dbReference type="Pfam" id="PF00141">
    <property type="entry name" value="peroxidase"/>
    <property type="match status" value="1"/>
</dbReference>
<evidence type="ECO:0000313" key="15">
    <source>
        <dbReference type="Proteomes" id="UP000298416"/>
    </source>
</evidence>
<feature type="binding site" evidence="9">
    <location>
        <position position="44"/>
    </location>
    <ligand>
        <name>Ca(2+)</name>
        <dbReference type="ChEBI" id="CHEBI:29108"/>
        <label>1</label>
    </ligand>
</feature>
<keyword evidence="15" id="KW-1185">Reference proteome</keyword>
<comment type="caution">
    <text evidence="14">The sequence shown here is derived from an EMBL/GenBank/DDBJ whole genome shotgun (WGS) entry which is preliminary data.</text>
</comment>
<dbReference type="Proteomes" id="UP000298416">
    <property type="component" value="Unassembled WGS sequence"/>
</dbReference>
<feature type="binding site" evidence="9">
    <location>
        <position position="154"/>
    </location>
    <ligand>
        <name>Ca(2+)</name>
        <dbReference type="ChEBI" id="CHEBI:29108"/>
        <label>2</label>
    </ligand>
</feature>
<dbReference type="AlphaFoldDB" id="A0A8X8YL25"/>
<feature type="disulfide bond" evidence="10">
    <location>
        <begin position="160"/>
        <end position="192"/>
    </location>
</feature>
<keyword evidence="12" id="KW-0732">Signal</keyword>
<dbReference type="GO" id="GO:0020037">
    <property type="term" value="F:heme binding"/>
    <property type="evidence" value="ECO:0007669"/>
    <property type="project" value="InterPro"/>
</dbReference>
<keyword evidence="9" id="KW-0106">Calcium</keyword>
<dbReference type="PRINTS" id="PR00459">
    <property type="entry name" value="ASPEROXIDASE"/>
</dbReference>
<dbReference type="PROSITE" id="PS00435">
    <property type="entry name" value="PEROXIDASE_1"/>
    <property type="match status" value="1"/>
</dbReference>
<dbReference type="Gene3D" id="1.10.420.10">
    <property type="entry name" value="Peroxidase, domain 2"/>
    <property type="match status" value="1"/>
</dbReference>
<keyword evidence="7 9" id="KW-0408">Iron</keyword>
<dbReference type="SUPFAM" id="SSF48113">
    <property type="entry name" value="Heme-dependent peroxidases"/>
    <property type="match status" value="1"/>
</dbReference>
<reference evidence="14" key="2">
    <citation type="submission" date="2020-08" db="EMBL/GenBank/DDBJ databases">
        <title>Plant Genome Project.</title>
        <authorList>
            <person name="Zhang R.-G."/>
        </authorList>
    </citation>
    <scope>NUCLEOTIDE SEQUENCE</scope>
    <source>
        <strain evidence="14">Huo1</strain>
        <tissue evidence="14">Leaf</tissue>
    </source>
</reference>
<proteinExistence type="inferred from homology"/>
<feature type="binding site" evidence="9">
    <location>
        <position position="57"/>
    </location>
    <ligand>
        <name>Ca(2+)</name>
        <dbReference type="ChEBI" id="CHEBI:29108"/>
        <label>1</label>
    </ligand>
</feature>
<evidence type="ECO:0000256" key="12">
    <source>
        <dbReference type="SAM" id="SignalP"/>
    </source>
</evidence>
<dbReference type="EMBL" id="PNBA02000002">
    <property type="protein sequence ID" value="KAG6432562.1"/>
    <property type="molecule type" value="Genomic_DNA"/>
</dbReference>
<feature type="binding site" evidence="8">
    <location>
        <position position="123"/>
    </location>
    <ligand>
        <name>substrate</name>
    </ligand>
</feature>
<protein>
    <recommendedName>
        <fullName evidence="13">Plant heme peroxidase family profile domain-containing protein</fullName>
    </recommendedName>
</protein>
<dbReference type="PANTHER" id="PTHR31517:SF48">
    <property type="entry name" value="PEROXIDASE 16-RELATED"/>
    <property type="match status" value="1"/>
</dbReference>
<feature type="region of interest" description="Disordered" evidence="11">
    <location>
        <begin position="236"/>
        <end position="271"/>
    </location>
</feature>
<evidence type="ECO:0000256" key="3">
    <source>
        <dbReference type="ARBA" id="ARBA00022559"/>
    </source>
</evidence>
<comment type="cofactor">
    <cofactor evidence="9">
        <name>heme b</name>
        <dbReference type="ChEBI" id="CHEBI:60344"/>
    </cofactor>
    <text evidence="9">Binds 1 heme b (iron(II)-protoporphyrin IX) group per subunit.</text>
</comment>
<feature type="binding site" evidence="9">
    <location>
        <position position="205"/>
    </location>
    <ligand>
        <name>Ca(2+)</name>
        <dbReference type="ChEBI" id="CHEBI:29108"/>
        <label>2</label>
    </ligand>
</feature>
<dbReference type="InterPro" id="IPR002207">
    <property type="entry name" value="Peroxidase_I"/>
</dbReference>
<name>A0A8X8YL25_SALSN</name>
<evidence type="ECO:0000256" key="4">
    <source>
        <dbReference type="ARBA" id="ARBA00022617"/>
    </source>
</evidence>
<organism evidence="14">
    <name type="scientific">Salvia splendens</name>
    <name type="common">Scarlet sage</name>
    <dbReference type="NCBI Taxonomy" id="180675"/>
    <lineage>
        <taxon>Eukaryota</taxon>
        <taxon>Viridiplantae</taxon>
        <taxon>Streptophyta</taxon>
        <taxon>Embryophyta</taxon>
        <taxon>Tracheophyta</taxon>
        <taxon>Spermatophyta</taxon>
        <taxon>Magnoliopsida</taxon>
        <taxon>eudicotyledons</taxon>
        <taxon>Gunneridae</taxon>
        <taxon>Pentapetalae</taxon>
        <taxon>asterids</taxon>
        <taxon>lamiids</taxon>
        <taxon>Lamiales</taxon>
        <taxon>Lamiaceae</taxon>
        <taxon>Nepetoideae</taxon>
        <taxon>Mentheae</taxon>
        <taxon>Salviinae</taxon>
        <taxon>Salvia</taxon>
        <taxon>Salvia subgen. Calosphace</taxon>
        <taxon>core Calosphace</taxon>
    </lineage>
</organism>
<feature type="domain" description="Plant heme peroxidase family profile" evidence="13">
    <location>
        <begin position="42"/>
        <end position="223"/>
    </location>
</feature>
<comment type="cofactor">
    <cofactor evidence="9">
        <name>Ca(2+)</name>
        <dbReference type="ChEBI" id="CHEBI:29108"/>
    </cofactor>
    <text evidence="9">Binds 2 calcium ions per subunit.</text>
</comment>
<dbReference type="InterPro" id="IPR019793">
    <property type="entry name" value="Peroxidases_heam-ligand_BS"/>
</dbReference>
<evidence type="ECO:0000256" key="9">
    <source>
        <dbReference type="PIRSR" id="PIRSR600823-3"/>
    </source>
</evidence>
<dbReference type="PRINTS" id="PR00458">
    <property type="entry name" value="PEROXIDASE"/>
</dbReference>
<reference evidence="14" key="1">
    <citation type="submission" date="2018-01" db="EMBL/GenBank/DDBJ databases">
        <authorList>
            <person name="Mao J.F."/>
        </authorList>
    </citation>
    <scope>NUCLEOTIDE SEQUENCE</scope>
    <source>
        <strain evidence="14">Huo1</strain>
        <tissue evidence="14">Leaf</tissue>
    </source>
</reference>
<keyword evidence="3" id="KW-0575">Peroxidase</keyword>
<feature type="binding site" evidence="9">
    <location>
        <position position="213"/>
    </location>
    <ligand>
        <name>Ca(2+)</name>
        <dbReference type="ChEBI" id="CHEBI:29108"/>
        <label>2</label>
    </ligand>
</feature>
<feature type="chain" id="PRO_5036464722" description="Plant heme peroxidase family profile domain-containing protein" evidence="12">
    <location>
        <begin position="20"/>
        <end position="271"/>
    </location>
</feature>
<evidence type="ECO:0000256" key="7">
    <source>
        <dbReference type="ARBA" id="ARBA00023004"/>
    </source>
</evidence>
<comment type="similarity">
    <text evidence="2">Belongs to the peroxidase family. Ascorbate peroxidase subfamily.</text>
</comment>
<evidence type="ECO:0000256" key="1">
    <source>
        <dbReference type="ARBA" id="ARBA00000189"/>
    </source>
</evidence>
<dbReference type="InterPro" id="IPR000823">
    <property type="entry name" value="Peroxidase_pln"/>
</dbReference>
<feature type="binding site" description="axial binding residue" evidence="9">
    <location>
        <position position="153"/>
    </location>
    <ligand>
        <name>heme b</name>
        <dbReference type="ChEBI" id="CHEBI:60344"/>
    </ligand>
    <ligandPart>
        <name>Fe</name>
        <dbReference type="ChEBI" id="CHEBI:18248"/>
    </ligandPart>
</feature>
<accession>A0A8X8YL25</accession>
<dbReference type="PROSITE" id="PS50873">
    <property type="entry name" value="PEROXIDASE_4"/>
    <property type="match status" value="1"/>
</dbReference>
<dbReference type="GO" id="GO:0140825">
    <property type="term" value="F:lactoperoxidase activity"/>
    <property type="evidence" value="ECO:0007669"/>
    <property type="project" value="UniProtKB-EC"/>
</dbReference>
<evidence type="ECO:0000256" key="8">
    <source>
        <dbReference type="PIRSR" id="PIRSR600823-2"/>
    </source>
</evidence>
<feature type="binding site" evidence="9">
    <location>
        <position position="208"/>
    </location>
    <ligand>
        <name>Ca(2+)</name>
        <dbReference type="ChEBI" id="CHEBI:29108"/>
        <label>2</label>
    </ligand>
</feature>
<keyword evidence="5 9" id="KW-0479">Metal-binding</keyword>
<dbReference type="PANTHER" id="PTHR31517">
    <property type="match status" value="1"/>
</dbReference>